<dbReference type="RefSeq" id="WP_164471254.1">
    <property type="nucleotide sequence ID" value="NZ_CP033325.1"/>
</dbReference>
<dbReference type="Proteomes" id="UP001595955">
    <property type="component" value="Unassembled WGS sequence"/>
</dbReference>
<name>A0ABV9D8B7_9MICO</name>
<feature type="domain" description="RNA polymerase sigma factor 70 region 4 type 2" evidence="6">
    <location>
        <begin position="138"/>
        <end position="189"/>
    </location>
</feature>
<keyword evidence="2" id="KW-0805">Transcription regulation</keyword>
<dbReference type="Gene3D" id="1.10.10.10">
    <property type="entry name" value="Winged helix-like DNA-binding domain superfamily/Winged helix DNA-binding domain"/>
    <property type="match status" value="1"/>
</dbReference>
<dbReference type="InterPro" id="IPR036388">
    <property type="entry name" value="WH-like_DNA-bd_sf"/>
</dbReference>
<dbReference type="EMBL" id="JBHSGF010000003">
    <property type="protein sequence ID" value="MFC4554846.1"/>
    <property type="molecule type" value="Genomic_DNA"/>
</dbReference>
<evidence type="ECO:0000259" key="6">
    <source>
        <dbReference type="Pfam" id="PF08281"/>
    </source>
</evidence>
<proteinExistence type="inferred from homology"/>
<evidence type="ECO:0000256" key="4">
    <source>
        <dbReference type="ARBA" id="ARBA00023163"/>
    </source>
</evidence>
<reference evidence="8" key="1">
    <citation type="journal article" date="2019" name="Int. J. Syst. Evol. Microbiol.">
        <title>The Global Catalogue of Microorganisms (GCM) 10K type strain sequencing project: providing services to taxonomists for standard genome sequencing and annotation.</title>
        <authorList>
            <consortium name="The Broad Institute Genomics Platform"/>
            <consortium name="The Broad Institute Genome Sequencing Center for Infectious Disease"/>
            <person name="Wu L."/>
            <person name="Ma J."/>
        </authorList>
    </citation>
    <scope>NUCLEOTIDE SEQUENCE [LARGE SCALE GENOMIC DNA]</scope>
    <source>
        <strain evidence="8">JCM 3369</strain>
    </source>
</reference>
<evidence type="ECO:0000256" key="3">
    <source>
        <dbReference type="ARBA" id="ARBA00023082"/>
    </source>
</evidence>
<dbReference type="InterPro" id="IPR007627">
    <property type="entry name" value="RNA_pol_sigma70_r2"/>
</dbReference>
<evidence type="ECO:0000256" key="1">
    <source>
        <dbReference type="ARBA" id="ARBA00010641"/>
    </source>
</evidence>
<dbReference type="InterPro" id="IPR013249">
    <property type="entry name" value="RNA_pol_sigma70_r4_t2"/>
</dbReference>
<dbReference type="PANTHER" id="PTHR43133">
    <property type="entry name" value="RNA POLYMERASE ECF-TYPE SIGMA FACTO"/>
    <property type="match status" value="1"/>
</dbReference>
<organism evidence="7 8">
    <name type="scientific">Georgenia faecalis</name>
    <dbReference type="NCBI Taxonomy" id="2483799"/>
    <lineage>
        <taxon>Bacteria</taxon>
        <taxon>Bacillati</taxon>
        <taxon>Actinomycetota</taxon>
        <taxon>Actinomycetes</taxon>
        <taxon>Micrococcales</taxon>
        <taxon>Bogoriellaceae</taxon>
        <taxon>Georgenia</taxon>
    </lineage>
</organism>
<dbReference type="SUPFAM" id="SSF88946">
    <property type="entry name" value="Sigma2 domain of RNA polymerase sigma factors"/>
    <property type="match status" value="1"/>
</dbReference>
<keyword evidence="8" id="KW-1185">Reference proteome</keyword>
<evidence type="ECO:0000256" key="2">
    <source>
        <dbReference type="ARBA" id="ARBA00023015"/>
    </source>
</evidence>
<dbReference type="SUPFAM" id="SSF88659">
    <property type="entry name" value="Sigma3 and sigma4 domains of RNA polymerase sigma factors"/>
    <property type="match status" value="1"/>
</dbReference>
<keyword evidence="3" id="KW-0731">Sigma factor</keyword>
<feature type="domain" description="RNA polymerase sigma-70 region 2" evidence="5">
    <location>
        <begin position="38"/>
        <end position="103"/>
    </location>
</feature>
<dbReference type="Pfam" id="PF08281">
    <property type="entry name" value="Sigma70_r4_2"/>
    <property type="match status" value="1"/>
</dbReference>
<evidence type="ECO:0000259" key="5">
    <source>
        <dbReference type="Pfam" id="PF04542"/>
    </source>
</evidence>
<dbReference type="Pfam" id="PF04542">
    <property type="entry name" value="Sigma70_r2"/>
    <property type="match status" value="1"/>
</dbReference>
<dbReference type="InterPro" id="IPR039425">
    <property type="entry name" value="RNA_pol_sigma-70-like"/>
</dbReference>
<comment type="similarity">
    <text evidence="1">Belongs to the sigma-70 factor family. ECF subfamily.</text>
</comment>
<dbReference type="Gene3D" id="1.10.1740.10">
    <property type="match status" value="1"/>
</dbReference>
<dbReference type="InterPro" id="IPR014284">
    <property type="entry name" value="RNA_pol_sigma-70_dom"/>
</dbReference>
<accession>A0ABV9D8B7</accession>
<protein>
    <submittedName>
        <fullName evidence="7">ECF RNA polymerase sigma factor SigK</fullName>
    </submittedName>
</protein>
<comment type="caution">
    <text evidence="7">The sequence shown here is derived from an EMBL/GenBank/DDBJ whole genome shotgun (WGS) entry which is preliminary data.</text>
</comment>
<sequence>MTSPGRDSAGTAPPPGPGRLTALLQQVAGGDQVAFAALYDEAAPMVYGTALRVLRDADHAAEVTQEVMTEVWRTSVRFDAARGTAQAWIATMGHRRAVDRVRAVQSQRDRDGLAAAQAYERPYDDVQETVERTVDQSRVQECLAGLSDLQRDAVLRAFYGGRSYREVAADTGAGLPTIKSRIRDGLIRLRACLGVD</sequence>
<evidence type="ECO:0000313" key="7">
    <source>
        <dbReference type="EMBL" id="MFC4554846.1"/>
    </source>
</evidence>
<dbReference type="InterPro" id="IPR013324">
    <property type="entry name" value="RNA_pol_sigma_r3/r4-like"/>
</dbReference>
<gene>
    <name evidence="7" type="primary">sigK</name>
    <name evidence="7" type="ORF">ACFO3F_06265</name>
</gene>
<keyword evidence="4" id="KW-0804">Transcription</keyword>
<dbReference type="InterPro" id="IPR013325">
    <property type="entry name" value="RNA_pol_sigma_r2"/>
</dbReference>
<dbReference type="NCBIfam" id="TIGR02937">
    <property type="entry name" value="sigma70-ECF"/>
    <property type="match status" value="1"/>
</dbReference>
<dbReference type="CDD" id="cd06171">
    <property type="entry name" value="Sigma70_r4"/>
    <property type="match status" value="1"/>
</dbReference>
<evidence type="ECO:0000313" key="8">
    <source>
        <dbReference type="Proteomes" id="UP001595955"/>
    </source>
</evidence>
<dbReference type="PANTHER" id="PTHR43133:SF66">
    <property type="entry name" value="ECF RNA POLYMERASE SIGMA FACTOR SIGK"/>
    <property type="match status" value="1"/>
</dbReference>
<dbReference type="NCBIfam" id="NF007228">
    <property type="entry name" value="PRK09646.1"/>
    <property type="match status" value="1"/>
</dbReference>